<feature type="compositionally biased region" description="Polar residues" evidence="8">
    <location>
        <begin position="14"/>
        <end position="24"/>
    </location>
</feature>
<proteinExistence type="predicted"/>
<dbReference type="Proteomes" id="UP000726737">
    <property type="component" value="Unassembled WGS sequence"/>
</dbReference>
<dbReference type="InterPro" id="IPR035967">
    <property type="entry name" value="SWAP/Surp_sf"/>
</dbReference>
<feature type="region of interest" description="Disordered" evidence="8">
    <location>
        <begin position="438"/>
        <end position="491"/>
    </location>
</feature>
<evidence type="ECO:0000256" key="6">
    <source>
        <dbReference type="ARBA" id="ARBA00023187"/>
    </source>
</evidence>
<keyword evidence="7" id="KW-0175">Coiled coil</keyword>
<evidence type="ECO:0000259" key="9">
    <source>
        <dbReference type="PROSITE" id="PS50128"/>
    </source>
</evidence>
<evidence type="ECO:0000256" key="3">
    <source>
        <dbReference type="ARBA" id="ARBA00022884"/>
    </source>
</evidence>
<evidence type="ECO:0000256" key="1">
    <source>
        <dbReference type="ARBA" id="ARBA00022664"/>
    </source>
</evidence>
<evidence type="ECO:0000256" key="7">
    <source>
        <dbReference type="SAM" id="Coils"/>
    </source>
</evidence>
<feature type="coiled-coil region" evidence="7">
    <location>
        <begin position="396"/>
        <end position="423"/>
    </location>
</feature>
<evidence type="ECO:0000313" key="11">
    <source>
        <dbReference type="Proteomes" id="UP000726737"/>
    </source>
</evidence>
<organism evidence="10 11">
    <name type="scientific">Mortierella polycephala</name>
    <dbReference type="NCBI Taxonomy" id="41804"/>
    <lineage>
        <taxon>Eukaryota</taxon>
        <taxon>Fungi</taxon>
        <taxon>Fungi incertae sedis</taxon>
        <taxon>Mucoromycota</taxon>
        <taxon>Mortierellomycotina</taxon>
        <taxon>Mortierellomycetes</taxon>
        <taxon>Mortierellales</taxon>
        <taxon>Mortierellaceae</taxon>
        <taxon>Mortierella</taxon>
    </lineage>
</organism>
<keyword evidence="3" id="KW-0694">RNA-binding</keyword>
<dbReference type="PROSITE" id="PS50128">
    <property type="entry name" value="SURP"/>
    <property type="match status" value="2"/>
</dbReference>
<dbReference type="EMBL" id="JAAAJA010000237">
    <property type="protein sequence ID" value="KAG0258010.1"/>
    <property type="molecule type" value="Genomic_DNA"/>
</dbReference>
<dbReference type="Pfam" id="PF01805">
    <property type="entry name" value="Surp"/>
    <property type="match status" value="1"/>
</dbReference>
<sequence>MWNDPDLDSHRDQPSTTVLSGSRAQRNKTSKEELTAFGYECLLFRNDGLADAIEQGQMLITWQGQDPASEDALWLDRYDARNLLDDERLFTYPREVYDQEFQLEATDLDEDRFEDLDSDEEILFDMDEDEREEYLARKCEENEQHEYRGVHYDYDKDSSEQVNELAFQLHFEVPEGMAIPESEKTLALIERTAKFVSTSSEPMMEIILQAKQATNPNFAFMSRRHRLFQFYKHVRWLMQTGLYEYAEDARLREAEEARAELEQSVPVTTEGESKICDSQESALHFDIEKVIEKTIEFLGAHDCASLFEEWLLSLNDTKFQFMKPSHPWHEHYVRRRHETKEAQNSIGGAHGEAISISNPTAIDLEHARVDDECQPGRLLLSEEANIIHGHKTVTLRAMEMQRLDRLQRVKELLQQKHKATLKTIDEAVVAAEMAESWNKSGAQKQGSSTTFSSCDSHSRPRSRSRSRSWSSSRSRSSSPDMPQRKRVRRNS</sequence>
<dbReference type="InterPro" id="IPR000061">
    <property type="entry name" value="Surp"/>
</dbReference>
<feature type="domain" description="SURP motif" evidence="9">
    <location>
        <begin position="188"/>
        <end position="231"/>
    </location>
</feature>
<dbReference type="AlphaFoldDB" id="A0A9P6Q0R7"/>
<evidence type="ECO:0000256" key="8">
    <source>
        <dbReference type="SAM" id="MobiDB-lite"/>
    </source>
</evidence>
<dbReference type="PANTHER" id="PTHR13161:SF15">
    <property type="entry name" value="SPLICING FACTOR, SUPPRESSOR OF WHITE-APRICOT HOMOLOG"/>
    <property type="match status" value="1"/>
</dbReference>
<reference evidence="10" key="1">
    <citation type="journal article" date="2020" name="Fungal Divers.">
        <title>Resolving the Mortierellaceae phylogeny through synthesis of multi-gene phylogenetics and phylogenomics.</title>
        <authorList>
            <person name="Vandepol N."/>
            <person name="Liber J."/>
            <person name="Desiro A."/>
            <person name="Na H."/>
            <person name="Kennedy M."/>
            <person name="Barry K."/>
            <person name="Grigoriev I.V."/>
            <person name="Miller A.N."/>
            <person name="O'Donnell K."/>
            <person name="Stajich J.E."/>
            <person name="Bonito G."/>
        </authorList>
    </citation>
    <scope>NUCLEOTIDE SEQUENCE</scope>
    <source>
        <strain evidence="10">KOD948</strain>
    </source>
</reference>
<dbReference type="GO" id="GO:0003723">
    <property type="term" value="F:RNA binding"/>
    <property type="evidence" value="ECO:0007669"/>
    <property type="project" value="UniProtKB-KW"/>
</dbReference>
<dbReference type="SUPFAM" id="SSF109905">
    <property type="entry name" value="Surp module (SWAP domain)"/>
    <property type="match status" value="2"/>
</dbReference>
<evidence type="ECO:0000256" key="2">
    <source>
        <dbReference type="ARBA" id="ARBA00022737"/>
    </source>
</evidence>
<protein>
    <recommendedName>
        <fullName evidence="9">SURP motif domain-containing protein</fullName>
    </recommendedName>
</protein>
<feature type="region of interest" description="Disordered" evidence="8">
    <location>
        <begin position="1"/>
        <end position="25"/>
    </location>
</feature>
<gene>
    <name evidence="10" type="ORF">BG011_003589</name>
</gene>
<comment type="caution">
    <text evidence="10">The sequence shown here is derived from an EMBL/GenBank/DDBJ whole genome shotgun (WGS) entry which is preliminary data.</text>
</comment>
<feature type="domain" description="SURP motif" evidence="9">
    <location>
        <begin position="290"/>
        <end position="332"/>
    </location>
</feature>
<dbReference type="GO" id="GO:0000395">
    <property type="term" value="P:mRNA 5'-splice site recognition"/>
    <property type="evidence" value="ECO:0007669"/>
    <property type="project" value="TreeGrafter"/>
</dbReference>
<dbReference type="PANTHER" id="PTHR13161">
    <property type="entry name" value="SPLICING FACTOR SUPPRESSOR OF WHITE APRICOT"/>
    <property type="match status" value="1"/>
</dbReference>
<dbReference type="OrthoDB" id="447637at2759"/>
<keyword evidence="11" id="KW-1185">Reference proteome</keyword>
<dbReference type="Gene3D" id="1.10.10.790">
    <property type="entry name" value="Surp module"/>
    <property type="match status" value="1"/>
</dbReference>
<dbReference type="SMART" id="SM01141">
    <property type="entry name" value="DRY_EERY"/>
    <property type="match status" value="1"/>
</dbReference>
<feature type="compositionally biased region" description="Low complexity" evidence="8">
    <location>
        <begin position="467"/>
        <end position="478"/>
    </location>
</feature>
<accession>A0A9P6Q0R7</accession>
<evidence type="ECO:0000256" key="5">
    <source>
        <dbReference type="ARBA" id="ARBA00023163"/>
    </source>
</evidence>
<dbReference type="InterPro" id="IPR040397">
    <property type="entry name" value="SWAP"/>
</dbReference>
<dbReference type="SMART" id="SM00648">
    <property type="entry name" value="SWAP"/>
    <property type="match status" value="2"/>
</dbReference>
<keyword evidence="4" id="KW-0805">Transcription regulation</keyword>
<dbReference type="Pfam" id="PF09750">
    <property type="entry name" value="DRY_EERY"/>
    <property type="match status" value="1"/>
</dbReference>
<evidence type="ECO:0000313" key="10">
    <source>
        <dbReference type="EMBL" id="KAG0258010.1"/>
    </source>
</evidence>
<keyword evidence="1" id="KW-0507">mRNA processing</keyword>
<evidence type="ECO:0000256" key="4">
    <source>
        <dbReference type="ARBA" id="ARBA00023015"/>
    </source>
</evidence>
<dbReference type="InterPro" id="IPR019147">
    <property type="entry name" value="SWAP_N_domain"/>
</dbReference>
<keyword evidence="5" id="KW-0804">Transcription</keyword>
<name>A0A9P6Q0R7_9FUNG</name>
<keyword evidence="6" id="KW-0508">mRNA splicing</keyword>
<keyword evidence="2" id="KW-0677">Repeat</keyword>